<keyword evidence="2" id="KW-0964">Secreted</keyword>
<keyword evidence="4" id="KW-1133">Transmembrane helix</keyword>
<protein>
    <submittedName>
        <fullName evidence="5">Esterase family protein</fullName>
    </submittedName>
</protein>
<feature type="transmembrane region" description="Helical" evidence="4">
    <location>
        <begin position="60"/>
        <end position="81"/>
    </location>
</feature>
<dbReference type="InterPro" id="IPR050583">
    <property type="entry name" value="Mycobacterial_A85_antigen"/>
</dbReference>
<evidence type="ECO:0000256" key="2">
    <source>
        <dbReference type="ARBA" id="ARBA00022525"/>
    </source>
</evidence>
<keyword evidence="4" id="KW-0472">Membrane</keyword>
<feature type="transmembrane region" description="Helical" evidence="4">
    <location>
        <begin position="122"/>
        <end position="144"/>
    </location>
</feature>
<organism evidence="5 6">
    <name type="scientific">Mycobacteroides chelonae</name>
    <name type="common">Mycobacterium chelonae</name>
    <dbReference type="NCBI Taxonomy" id="1774"/>
    <lineage>
        <taxon>Bacteria</taxon>
        <taxon>Bacillati</taxon>
        <taxon>Actinomycetota</taxon>
        <taxon>Actinomycetes</taxon>
        <taxon>Mycobacteriales</taxon>
        <taxon>Mycobacteriaceae</taxon>
        <taxon>Mycobacteroides</taxon>
    </lineage>
</organism>
<dbReference type="PANTHER" id="PTHR48098">
    <property type="entry name" value="ENTEROCHELIN ESTERASE-RELATED"/>
    <property type="match status" value="1"/>
</dbReference>
<feature type="transmembrane region" description="Helical" evidence="4">
    <location>
        <begin position="88"/>
        <end position="110"/>
    </location>
</feature>
<dbReference type="InterPro" id="IPR029058">
    <property type="entry name" value="AB_hydrolase_fold"/>
</dbReference>
<dbReference type="GO" id="GO:0016747">
    <property type="term" value="F:acyltransferase activity, transferring groups other than amino-acyl groups"/>
    <property type="evidence" value="ECO:0007669"/>
    <property type="project" value="TreeGrafter"/>
</dbReference>
<dbReference type="EMBL" id="CP041150">
    <property type="protein sequence ID" value="QDF68977.1"/>
    <property type="molecule type" value="Genomic_DNA"/>
</dbReference>
<evidence type="ECO:0000313" key="5">
    <source>
        <dbReference type="EMBL" id="QDF68977.1"/>
    </source>
</evidence>
<dbReference type="SUPFAM" id="SSF53474">
    <property type="entry name" value="alpha/beta-Hydrolases"/>
    <property type="match status" value="1"/>
</dbReference>
<evidence type="ECO:0000256" key="3">
    <source>
        <dbReference type="SAM" id="MobiDB-lite"/>
    </source>
</evidence>
<dbReference type="InterPro" id="IPR000801">
    <property type="entry name" value="Esterase-like"/>
</dbReference>
<comment type="subcellular location">
    <subcellularLocation>
        <location evidence="1">Secreted</location>
    </subcellularLocation>
</comment>
<accession>A0AB73TW08</accession>
<proteinExistence type="predicted"/>
<dbReference type="Pfam" id="PF00756">
    <property type="entry name" value="Esterase"/>
    <property type="match status" value="1"/>
</dbReference>
<evidence type="ECO:0000256" key="4">
    <source>
        <dbReference type="SAM" id="Phobius"/>
    </source>
</evidence>
<dbReference type="Gene3D" id="3.40.50.1820">
    <property type="entry name" value="alpha/beta hydrolase"/>
    <property type="match status" value="1"/>
</dbReference>
<evidence type="ECO:0000313" key="6">
    <source>
        <dbReference type="Proteomes" id="UP000317728"/>
    </source>
</evidence>
<reference evidence="5 6" key="1">
    <citation type="submission" date="2019-06" db="EMBL/GenBank/DDBJ databases">
        <title>Whole geneome sequnce of Mycobacteroides chelonae M77 isolated from bovine milk from Meghalaya, India.</title>
        <authorList>
            <person name="Vise E."/>
            <person name="Das S."/>
            <person name="Garg A."/>
            <person name="Ghatak S."/>
            <person name="Shakuntala I."/>
            <person name="Milton A.A.P."/>
            <person name="Karam A."/>
            <person name="Sanjukta R."/>
            <person name="Puro K."/>
            <person name="Sen A."/>
        </authorList>
    </citation>
    <scope>NUCLEOTIDE SEQUENCE [LARGE SCALE GENOMIC DNA]</scope>
    <source>
        <strain evidence="5 6">M77</strain>
    </source>
</reference>
<evidence type="ECO:0000256" key="1">
    <source>
        <dbReference type="ARBA" id="ARBA00004613"/>
    </source>
</evidence>
<feature type="region of interest" description="Disordered" evidence="3">
    <location>
        <begin position="1"/>
        <end position="31"/>
    </location>
</feature>
<dbReference type="Proteomes" id="UP000317728">
    <property type="component" value="Chromosome"/>
</dbReference>
<feature type="transmembrane region" description="Helical" evidence="4">
    <location>
        <begin position="151"/>
        <end position="172"/>
    </location>
</feature>
<sequence>MGIVRHLQDSAIPSNSPECAESSYRKGTDNHGVPPSGTWVLAALPDYARNNPLYASPSLIHGWLPVAIQVVAALALVVGLYRRPRSWLRVWGPGAAVCGAGAGALAYWYITSQGMADNPPPLMLWIWIGFAAVALVIAIVGWVGTRWLRRGVMVLAAPLCLLAALTVLNQWIDYYDTLRLAWAAVTAGPLPGETDMAAVQDLKGKGPTATGHVVPVDIPADVAGFQHRTEYVYLPPAWFASPAPPKLPAVVMISGAWSTPADWVRQGNAAGAMDRFAQSHDGVSPVLVFVDTGGTFNNDTECVDGPRGNVAAHVTKEVIPYVNSEFETSPNPENWGVAGWSMGGTCAADLVITHPELFHSFIDMAGDLTPNAGTKEQTVERLYGGDERQWALFDTLTALHSHRRYQDVAGWLDVSTTAKIRAGQEQLTGPIAAARLCDAAVPVGIDCAVVRRTGNHDWAYAQDAFAQAFPWIAGRLGTPGVPRAPLPVPNA</sequence>
<dbReference type="PANTHER" id="PTHR48098:SF1">
    <property type="entry name" value="DIACYLGLYCEROL ACYLTRANSFERASE_MYCOLYLTRANSFERASE AG85A"/>
    <property type="match status" value="1"/>
</dbReference>
<dbReference type="AlphaFoldDB" id="A0AB73TW08"/>
<dbReference type="GO" id="GO:0005576">
    <property type="term" value="C:extracellular region"/>
    <property type="evidence" value="ECO:0007669"/>
    <property type="project" value="UniProtKB-SubCell"/>
</dbReference>
<gene>
    <name evidence="5" type="ORF">FJK96_01485</name>
</gene>
<name>A0AB73TW08_MYCCH</name>
<keyword evidence="4" id="KW-0812">Transmembrane</keyword>